<gene>
    <name evidence="1" type="ORF">BpHYR1_006095</name>
</gene>
<proteinExistence type="predicted"/>
<reference evidence="1 2" key="1">
    <citation type="journal article" date="2018" name="Sci. Rep.">
        <title>Genomic signatures of local adaptation to the degree of environmental predictability in rotifers.</title>
        <authorList>
            <person name="Franch-Gras L."/>
            <person name="Hahn C."/>
            <person name="Garcia-Roger E.M."/>
            <person name="Carmona M.J."/>
            <person name="Serra M."/>
            <person name="Gomez A."/>
        </authorList>
    </citation>
    <scope>NUCLEOTIDE SEQUENCE [LARGE SCALE GENOMIC DNA]</scope>
    <source>
        <strain evidence="1">HYR1</strain>
    </source>
</reference>
<protein>
    <submittedName>
        <fullName evidence="1">Uncharacterized protein</fullName>
    </submittedName>
</protein>
<dbReference type="AlphaFoldDB" id="A0A3M7SFI9"/>
<comment type="caution">
    <text evidence="1">The sequence shown here is derived from an EMBL/GenBank/DDBJ whole genome shotgun (WGS) entry which is preliminary data.</text>
</comment>
<keyword evidence="2" id="KW-1185">Reference proteome</keyword>
<evidence type="ECO:0000313" key="2">
    <source>
        <dbReference type="Proteomes" id="UP000276133"/>
    </source>
</evidence>
<sequence length="75" mass="8982">MFKIDFREIQLIVEYLHNKFRFLKRSKFFIAILEALEGSGWSKPQHYLTYSTSNSYSAFIATFRKTKFFLSSLKD</sequence>
<accession>A0A3M7SFI9</accession>
<dbReference type="Proteomes" id="UP000276133">
    <property type="component" value="Unassembled WGS sequence"/>
</dbReference>
<organism evidence="1 2">
    <name type="scientific">Brachionus plicatilis</name>
    <name type="common">Marine rotifer</name>
    <name type="synonym">Brachionus muelleri</name>
    <dbReference type="NCBI Taxonomy" id="10195"/>
    <lineage>
        <taxon>Eukaryota</taxon>
        <taxon>Metazoa</taxon>
        <taxon>Spiralia</taxon>
        <taxon>Gnathifera</taxon>
        <taxon>Rotifera</taxon>
        <taxon>Eurotatoria</taxon>
        <taxon>Monogononta</taxon>
        <taxon>Pseudotrocha</taxon>
        <taxon>Ploima</taxon>
        <taxon>Brachionidae</taxon>
        <taxon>Brachionus</taxon>
    </lineage>
</organism>
<dbReference type="EMBL" id="REGN01001459">
    <property type="protein sequence ID" value="RNA34532.1"/>
    <property type="molecule type" value="Genomic_DNA"/>
</dbReference>
<evidence type="ECO:0000313" key="1">
    <source>
        <dbReference type="EMBL" id="RNA34532.1"/>
    </source>
</evidence>
<name>A0A3M7SFI9_BRAPC</name>